<dbReference type="AlphaFoldDB" id="A0A8X6J275"/>
<reference evidence="2" key="1">
    <citation type="submission" date="2020-07" db="EMBL/GenBank/DDBJ databases">
        <title>Multicomponent nature underlies the extraordinary mechanical properties of spider dragline silk.</title>
        <authorList>
            <person name="Kono N."/>
            <person name="Nakamura H."/>
            <person name="Mori M."/>
            <person name="Yoshida Y."/>
            <person name="Ohtoshi R."/>
            <person name="Malay A.D."/>
            <person name="Moran D.A.P."/>
            <person name="Tomita M."/>
            <person name="Numata K."/>
            <person name="Arakawa K."/>
        </authorList>
    </citation>
    <scope>NUCLEOTIDE SEQUENCE</scope>
</reference>
<comment type="caution">
    <text evidence="2">The sequence shown here is derived from an EMBL/GenBank/DDBJ whole genome shotgun (WGS) entry which is preliminary data.</text>
</comment>
<evidence type="ECO:0000313" key="3">
    <source>
        <dbReference type="Proteomes" id="UP000887116"/>
    </source>
</evidence>
<evidence type="ECO:0000313" key="2">
    <source>
        <dbReference type="EMBL" id="GFR33979.1"/>
    </source>
</evidence>
<gene>
    <name evidence="2" type="ORF">TNCT_236631</name>
</gene>
<protein>
    <submittedName>
        <fullName evidence="2">Uncharacterized protein</fullName>
    </submittedName>
</protein>
<feature type="compositionally biased region" description="Basic and acidic residues" evidence="1">
    <location>
        <begin position="32"/>
        <end position="44"/>
    </location>
</feature>
<feature type="region of interest" description="Disordered" evidence="1">
    <location>
        <begin position="21"/>
        <end position="83"/>
    </location>
</feature>
<name>A0A8X6J275_TRICU</name>
<organism evidence="2 3">
    <name type="scientific">Trichonephila clavata</name>
    <name type="common">Joro spider</name>
    <name type="synonym">Nephila clavata</name>
    <dbReference type="NCBI Taxonomy" id="2740835"/>
    <lineage>
        <taxon>Eukaryota</taxon>
        <taxon>Metazoa</taxon>
        <taxon>Ecdysozoa</taxon>
        <taxon>Arthropoda</taxon>
        <taxon>Chelicerata</taxon>
        <taxon>Arachnida</taxon>
        <taxon>Araneae</taxon>
        <taxon>Araneomorphae</taxon>
        <taxon>Entelegynae</taxon>
        <taxon>Araneoidea</taxon>
        <taxon>Nephilidae</taxon>
        <taxon>Trichonephila</taxon>
    </lineage>
</organism>
<accession>A0A8X6J275</accession>
<evidence type="ECO:0000256" key="1">
    <source>
        <dbReference type="SAM" id="MobiDB-lite"/>
    </source>
</evidence>
<keyword evidence="3" id="KW-1185">Reference proteome</keyword>
<feature type="compositionally biased region" description="Polar residues" evidence="1">
    <location>
        <begin position="21"/>
        <end position="30"/>
    </location>
</feature>
<dbReference type="EMBL" id="BMAO01009907">
    <property type="protein sequence ID" value="GFR33979.1"/>
    <property type="molecule type" value="Genomic_DNA"/>
</dbReference>
<proteinExistence type="predicted"/>
<dbReference type="Proteomes" id="UP000887116">
    <property type="component" value="Unassembled WGS sequence"/>
</dbReference>
<sequence length="117" mass="13668">MELQAILGEIGLVICPLQQYPDNGESSHNNKNFKDKTNVNKDVKSVNSLRKRLTKAIFSKEENNTNSKKNKRNDEEHFKHPKKVARMPKLFQLIIWSVPKTTASLSWKTRKRHRRGQ</sequence>